<evidence type="ECO:0000256" key="1">
    <source>
        <dbReference type="SAM" id="Phobius"/>
    </source>
</evidence>
<comment type="caution">
    <text evidence="2">The sequence shown here is derived from an EMBL/GenBank/DDBJ whole genome shotgun (WGS) entry which is preliminary data.</text>
</comment>
<feature type="transmembrane region" description="Helical" evidence="1">
    <location>
        <begin position="45"/>
        <end position="63"/>
    </location>
</feature>
<gene>
    <name evidence="2" type="ORF">EYS08_24910</name>
</gene>
<reference evidence="2 3" key="1">
    <citation type="submission" date="2019-02" db="EMBL/GenBank/DDBJ databases">
        <title>Pedobacter kyonggii whole genome sequence analysis.</title>
        <authorList>
            <person name="Dahal R.H."/>
        </authorList>
    </citation>
    <scope>NUCLEOTIDE SEQUENCE [LARGE SCALE GENOMIC DNA]</scope>
    <source>
        <strain evidence="2 3">K-4-11-1</strain>
    </source>
</reference>
<keyword evidence="1" id="KW-1133">Transmembrane helix</keyword>
<proteinExistence type="predicted"/>
<evidence type="ECO:0000313" key="2">
    <source>
        <dbReference type="EMBL" id="TBO36378.1"/>
    </source>
</evidence>
<feature type="transmembrane region" description="Helical" evidence="1">
    <location>
        <begin position="12"/>
        <end position="33"/>
    </location>
</feature>
<dbReference type="Proteomes" id="UP000291819">
    <property type="component" value="Unassembled WGS sequence"/>
</dbReference>
<name>A0A4Q9H3Q0_9SPHI</name>
<dbReference type="RefSeq" id="WP_131032607.1">
    <property type="nucleotide sequence ID" value="NZ_SIXF01000050.1"/>
</dbReference>
<dbReference type="EMBL" id="SIXF01000050">
    <property type="protein sequence ID" value="TBO36378.1"/>
    <property type="molecule type" value="Genomic_DNA"/>
</dbReference>
<organism evidence="2 3">
    <name type="scientific">Pedobacter kyonggii</name>
    <dbReference type="NCBI Taxonomy" id="1926871"/>
    <lineage>
        <taxon>Bacteria</taxon>
        <taxon>Pseudomonadati</taxon>
        <taxon>Bacteroidota</taxon>
        <taxon>Sphingobacteriia</taxon>
        <taxon>Sphingobacteriales</taxon>
        <taxon>Sphingobacteriaceae</taxon>
        <taxon>Pedobacter</taxon>
    </lineage>
</organism>
<dbReference type="AlphaFoldDB" id="A0A4Q9H3Q0"/>
<protein>
    <submittedName>
        <fullName evidence="2">Uncharacterized protein</fullName>
    </submittedName>
</protein>
<dbReference type="OrthoDB" id="9808176at2"/>
<keyword evidence="3" id="KW-1185">Reference proteome</keyword>
<keyword evidence="1" id="KW-0812">Transmembrane</keyword>
<sequence length="72" mass="8389">MTPDQSKVVETILNMIMKVLFGLSALAGWWIILFKWIDAQTQFDLWKFGAIESFLSATIYIVFKHYFGAIRK</sequence>
<accession>A0A4Q9H3Q0</accession>
<evidence type="ECO:0000313" key="3">
    <source>
        <dbReference type="Proteomes" id="UP000291819"/>
    </source>
</evidence>
<keyword evidence="1" id="KW-0472">Membrane</keyword>